<dbReference type="EMBL" id="DXBS01000028">
    <property type="protein sequence ID" value="HIZ24094.1"/>
    <property type="molecule type" value="Genomic_DNA"/>
</dbReference>
<reference evidence="3" key="2">
    <citation type="submission" date="2021-04" db="EMBL/GenBank/DDBJ databases">
        <authorList>
            <person name="Gilroy R."/>
        </authorList>
    </citation>
    <scope>NUCLEOTIDE SEQUENCE</scope>
    <source>
        <strain evidence="3">CHK33-5263</strain>
    </source>
</reference>
<feature type="transmembrane region" description="Helical" evidence="1">
    <location>
        <begin position="37"/>
        <end position="59"/>
    </location>
</feature>
<evidence type="ECO:0000313" key="3">
    <source>
        <dbReference type="EMBL" id="HIZ24094.1"/>
    </source>
</evidence>
<proteinExistence type="predicted"/>
<keyword evidence="1" id="KW-0472">Membrane</keyword>
<gene>
    <name evidence="3" type="ORF">H9812_01255</name>
</gene>
<dbReference type="Proteomes" id="UP000824044">
    <property type="component" value="Unassembled WGS sequence"/>
</dbReference>
<reference evidence="3" key="1">
    <citation type="journal article" date="2021" name="PeerJ">
        <title>Extensive microbial diversity within the chicken gut microbiome revealed by metagenomics and culture.</title>
        <authorList>
            <person name="Gilroy R."/>
            <person name="Ravi A."/>
            <person name="Getino M."/>
            <person name="Pursley I."/>
            <person name="Horton D.L."/>
            <person name="Alikhan N.F."/>
            <person name="Baker D."/>
            <person name="Gharbi K."/>
            <person name="Hall N."/>
            <person name="Watson M."/>
            <person name="Adriaenssens E.M."/>
            <person name="Foster-Nyarko E."/>
            <person name="Jarju S."/>
            <person name="Secka A."/>
            <person name="Antonio M."/>
            <person name="Oren A."/>
            <person name="Chaudhuri R.R."/>
            <person name="La Ragione R."/>
            <person name="Hildebrand F."/>
            <person name="Pallen M.J."/>
        </authorList>
    </citation>
    <scope>NUCLEOTIDE SEQUENCE</scope>
    <source>
        <strain evidence="3">CHK33-5263</strain>
    </source>
</reference>
<sequence length="112" mass="11640">MMFCKHCGKEIDDEAVICPNCGVQIGDLSPQKNTTNILAIIGFILAFILPVAGLACSIIGKKQAETCGGNGKTLASAGIVISIVEIVLLVLAVVFLLAFAFLGVFAGLSLWS</sequence>
<evidence type="ECO:0000259" key="2">
    <source>
        <dbReference type="Pfam" id="PF13240"/>
    </source>
</evidence>
<protein>
    <submittedName>
        <fullName evidence="3">Zinc-ribbon domain-containing protein</fullName>
    </submittedName>
</protein>
<dbReference type="Pfam" id="PF13240">
    <property type="entry name" value="Zn_Ribbon_1"/>
    <property type="match status" value="1"/>
</dbReference>
<evidence type="ECO:0000256" key="1">
    <source>
        <dbReference type="SAM" id="Phobius"/>
    </source>
</evidence>
<feature type="transmembrane region" description="Helical" evidence="1">
    <location>
        <begin position="79"/>
        <end position="111"/>
    </location>
</feature>
<comment type="caution">
    <text evidence="3">The sequence shown here is derived from an EMBL/GenBank/DDBJ whole genome shotgun (WGS) entry which is preliminary data.</text>
</comment>
<keyword evidence="1" id="KW-0812">Transmembrane</keyword>
<name>A0A9D2DW61_9FIRM</name>
<evidence type="ECO:0000313" key="4">
    <source>
        <dbReference type="Proteomes" id="UP000824044"/>
    </source>
</evidence>
<dbReference type="AlphaFoldDB" id="A0A9D2DW61"/>
<accession>A0A9D2DW61</accession>
<keyword evidence="1" id="KW-1133">Transmembrane helix</keyword>
<dbReference type="InterPro" id="IPR026870">
    <property type="entry name" value="Zinc_ribbon_dom"/>
</dbReference>
<organism evidence="3 4">
    <name type="scientific">Candidatus Gallimonas intestinigallinarum</name>
    <dbReference type="NCBI Taxonomy" id="2838604"/>
    <lineage>
        <taxon>Bacteria</taxon>
        <taxon>Bacillati</taxon>
        <taxon>Bacillota</taxon>
        <taxon>Clostridia</taxon>
        <taxon>Candidatus Gallimonas</taxon>
    </lineage>
</organism>
<feature type="domain" description="Zinc-ribbon" evidence="2">
    <location>
        <begin position="3"/>
        <end position="22"/>
    </location>
</feature>